<reference evidence="11" key="2">
    <citation type="submission" date="2025-08" db="UniProtKB">
        <authorList>
            <consortium name="Ensembl"/>
        </authorList>
    </citation>
    <scope>IDENTIFICATION</scope>
</reference>
<keyword evidence="6 8" id="KW-0838">Vasoactive</keyword>
<proteinExistence type="inferred from homology"/>
<evidence type="ECO:0000256" key="1">
    <source>
        <dbReference type="ARBA" id="ARBA00004613"/>
    </source>
</evidence>
<evidence type="ECO:0000256" key="10">
    <source>
        <dbReference type="SAM" id="SignalP"/>
    </source>
</evidence>
<dbReference type="AlphaFoldDB" id="A0A8C9RH90"/>
<dbReference type="GO" id="GO:0007168">
    <property type="term" value="P:receptor guanylyl cyclase signaling pathway"/>
    <property type="evidence" value="ECO:0007669"/>
    <property type="project" value="TreeGrafter"/>
</dbReference>
<dbReference type="InterPro" id="IPR002407">
    <property type="entry name" value="Natriuretic_peptide_atrial"/>
</dbReference>
<evidence type="ECO:0008006" key="13">
    <source>
        <dbReference type="Google" id="ProtNLM"/>
    </source>
</evidence>
<dbReference type="GO" id="GO:0006182">
    <property type="term" value="P:cGMP biosynthetic process"/>
    <property type="evidence" value="ECO:0007669"/>
    <property type="project" value="TreeGrafter"/>
</dbReference>
<dbReference type="GO" id="GO:0019934">
    <property type="term" value="P:cGMP-mediated signaling"/>
    <property type="evidence" value="ECO:0007669"/>
    <property type="project" value="TreeGrafter"/>
</dbReference>
<reference evidence="11" key="3">
    <citation type="submission" date="2025-09" db="UniProtKB">
        <authorList>
            <consortium name="Ensembl"/>
        </authorList>
    </citation>
    <scope>IDENTIFICATION</scope>
</reference>
<feature type="chain" id="PRO_5034394001" description="Natriuretic peptides A-like" evidence="10">
    <location>
        <begin position="28"/>
        <end position="178"/>
    </location>
</feature>
<evidence type="ECO:0000256" key="5">
    <source>
        <dbReference type="ARBA" id="ARBA00022729"/>
    </source>
</evidence>
<keyword evidence="12" id="KW-1185">Reference proteome</keyword>
<dbReference type="GeneTree" id="ENSGT00940000169392"/>
<dbReference type="PANTHER" id="PTHR14066:SF10">
    <property type="entry name" value="NATRIURETIC PEPTIDES B"/>
    <property type="match status" value="1"/>
</dbReference>
<evidence type="ECO:0000256" key="8">
    <source>
        <dbReference type="RuleBase" id="RU003686"/>
    </source>
</evidence>
<feature type="region of interest" description="Disordered" evidence="9">
    <location>
        <begin position="134"/>
        <end position="178"/>
    </location>
</feature>
<keyword evidence="7" id="KW-1015">Disulfide bond</keyword>
<feature type="signal peptide" evidence="10">
    <location>
        <begin position="1"/>
        <end position="27"/>
    </location>
</feature>
<reference evidence="11 12" key="1">
    <citation type="submission" date="2019-04" db="EMBL/GenBank/DDBJ databases">
        <authorList>
            <consortium name="Wellcome Sanger Institute Data Sharing"/>
        </authorList>
    </citation>
    <scope>NUCLEOTIDE SEQUENCE [LARGE SCALE GENOMIC DNA]</scope>
</reference>
<comment type="subcellular location">
    <subcellularLocation>
        <location evidence="1 8">Secreted</location>
    </subcellularLocation>
</comment>
<keyword evidence="3" id="KW-0964">Secreted</keyword>
<dbReference type="GO" id="GO:0097746">
    <property type="term" value="P:blood vessel diameter maintenance"/>
    <property type="evidence" value="ECO:0007669"/>
    <property type="project" value="UniProtKB-KW"/>
</dbReference>
<dbReference type="Proteomes" id="UP000694397">
    <property type="component" value="Chromosome 2"/>
</dbReference>
<dbReference type="PRINTS" id="PR00711">
    <property type="entry name" value="ANATPEPTIDE"/>
</dbReference>
<dbReference type="OrthoDB" id="8865096at2759"/>
<sequence length="178" mass="19494">MMLPGTMRIVVFSALLVLLCQRVLVTAHVLGRSYSANDLAKLKSLLEQFEETLAADEPSDGLLDYEDGRQEADQSLSSPDWDRETPGRDPQDRDPPSRDPQDGYRAQKNRLQDLLVSARSKSLSGCFGARIDRIGTSSGLGCGPKRGNQSTQRKPTQTRGEHANSTQTECGSNPHPPT</sequence>
<accession>A0A8C9RH90</accession>
<dbReference type="PROSITE" id="PS00263">
    <property type="entry name" value="NATRIURETIC_PEPTIDE"/>
    <property type="match status" value="1"/>
</dbReference>
<dbReference type="PANTHER" id="PTHR14066">
    <property type="entry name" value="ATRIAL NATRIURETIC FACTOR PRECURSOR"/>
    <property type="match status" value="1"/>
</dbReference>
<dbReference type="GO" id="GO:0003085">
    <property type="term" value="P:negative regulation of systemic arterial blood pressure"/>
    <property type="evidence" value="ECO:0007669"/>
    <property type="project" value="TreeGrafter"/>
</dbReference>
<evidence type="ECO:0000256" key="2">
    <source>
        <dbReference type="ARBA" id="ARBA00009041"/>
    </source>
</evidence>
<keyword evidence="5 10" id="KW-0732">Signal</keyword>
<evidence type="ECO:0000256" key="6">
    <source>
        <dbReference type="ARBA" id="ARBA00022858"/>
    </source>
</evidence>
<dbReference type="GO" id="GO:0005615">
    <property type="term" value="C:extracellular space"/>
    <property type="evidence" value="ECO:0007669"/>
    <property type="project" value="TreeGrafter"/>
</dbReference>
<evidence type="ECO:0000256" key="3">
    <source>
        <dbReference type="ARBA" id="ARBA00022525"/>
    </source>
</evidence>
<dbReference type="SMART" id="SM00183">
    <property type="entry name" value="NAT_PEP"/>
    <property type="match status" value="1"/>
</dbReference>
<feature type="compositionally biased region" description="Polar residues" evidence="9">
    <location>
        <begin position="147"/>
        <end position="171"/>
    </location>
</feature>
<dbReference type="InterPro" id="IPR000663">
    <property type="entry name" value="Natr_peptide"/>
</dbReference>
<protein>
    <recommendedName>
        <fullName evidence="13">Natriuretic peptides A-like</fullName>
    </recommendedName>
</protein>
<feature type="compositionally biased region" description="Basic and acidic residues" evidence="9">
    <location>
        <begin position="80"/>
        <end position="102"/>
    </location>
</feature>
<comment type="similarity">
    <text evidence="2 8">Belongs to the natriuretic peptide family.</text>
</comment>
<dbReference type="InterPro" id="IPR050787">
    <property type="entry name" value="Natriuretic_peptide"/>
</dbReference>
<dbReference type="InterPro" id="IPR030480">
    <property type="entry name" value="Natr_peptide_CS"/>
</dbReference>
<evidence type="ECO:0000313" key="12">
    <source>
        <dbReference type="Proteomes" id="UP000694397"/>
    </source>
</evidence>
<feature type="region of interest" description="Disordered" evidence="9">
    <location>
        <begin position="57"/>
        <end position="107"/>
    </location>
</feature>
<name>A0A8C9RH90_SCLFO</name>
<evidence type="ECO:0000256" key="4">
    <source>
        <dbReference type="ARBA" id="ARBA00022702"/>
    </source>
</evidence>
<evidence type="ECO:0000256" key="9">
    <source>
        <dbReference type="SAM" id="MobiDB-lite"/>
    </source>
</evidence>
<dbReference type="GO" id="GO:0005179">
    <property type="term" value="F:hormone activity"/>
    <property type="evidence" value="ECO:0007669"/>
    <property type="project" value="UniProtKB-KW"/>
</dbReference>
<dbReference type="Pfam" id="PF00212">
    <property type="entry name" value="ANP"/>
    <property type="match status" value="1"/>
</dbReference>
<keyword evidence="4" id="KW-0372">Hormone</keyword>
<organism evidence="11 12">
    <name type="scientific">Scleropages formosus</name>
    <name type="common">Asian bonytongue</name>
    <name type="synonym">Osteoglossum formosum</name>
    <dbReference type="NCBI Taxonomy" id="113540"/>
    <lineage>
        <taxon>Eukaryota</taxon>
        <taxon>Metazoa</taxon>
        <taxon>Chordata</taxon>
        <taxon>Craniata</taxon>
        <taxon>Vertebrata</taxon>
        <taxon>Euteleostomi</taxon>
        <taxon>Actinopterygii</taxon>
        <taxon>Neopterygii</taxon>
        <taxon>Teleostei</taxon>
        <taxon>Osteoglossocephala</taxon>
        <taxon>Osteoglossomorpha</taxon>
        <taxon>Osteoglossiformes</taxon>
        <taxon>Osteoglossidae</taxon>
        <taxon>Scleropages</taxon>
    </lineage>
</organism>
<dbReference type="GO" id="GO:0007218">
    <property type="term" value="P:neuropeptide signaling pathway"/>
    <property type="evidence" value="ECO:0007669"/>
    <property type="project" value="TreeGrafter"/>
</dbReference>
<dbReference type="GO" id="GO:0051427">
    <property type="term" value="F:hormone receptor binding"/>
    <property type="evidence" value="ECO:0007669"/>
    <property type="project" value="TreeGrafter"/>
</dbReference>
<dbReference type="Ensembl" id="ENSSFOT00015016060.2">
    <property type="protein sequence ID" value="ENSSFOP00015015876.2"/>
    <property type="gene ID" value="ENSSFOG00015010216.2"/>
</dbReference>
<evidence type="ECO:0000256" key="7">
    <source>
        <dbReference type="ARBA" id="ARBA00023157"/>
    </source>
</evidence>
<evidence type="ECO:0000313" key="11">
    <source>
        <dbReference type="Ensembl" id="ENSSFOP00015015876.2"/>
    </source>
</evidence>
<dbReference type="GO" id="GO:0005737">
    <property type="term" value="C:cytoplasm"/>
    <property type="evidence" value="ECO:0007669"/>
    <property type="project" value="TreeGrafter"/>
</dbReference>